<dbReference type="PANTHER" id="PTHR45875">
    <property type="entry name" value="METHYLTRANSFERASE N6AMT1"/>
    <property type="match status" value="1"/>
</dbReference>
<keyword evidence="1 5" id="KW-0489">Methyltransferase</keyword>
<dbReference type="InterPro" id="IPR004557">
    <property type="entry name" value="PrmC-related"/>
</dbReference>
<dbReference type="NCBIfam" id="TIGR00537">
    <property type="entry name" value="hemK_rel_arch"/>
    <property type="match status" value="1"/>
</dbReference>
<feature type="domain" description="Methyltransferase small" evidence="4">
    <location>
        <begin position="34"/>
        <end position="123"/>
    </location>
</feature>
<evidence type="ECO:0000313" key="6">
    <source>
        <dbReference type="Proteomes" id="UP000315759"/>
    </source>
</evidence>
<keyword evidence="3" id="KW-0949">S-adenosyl-L-methionine</keyword>
<dbReference type="Gene3D" id="3.40.50.150">
    <property type="entry name" value="Vaccinia Virus protein VP39"/>
    <property type="match status" value="1"/>
</dbReference>
<organism evidence="5 6">
    <name type="scientific">Mycolicibacterium hodleri</name>
    <dbReference type="NCBI Taxonomy" id="49897"/>
    <lineage>
        <taxon>Bacteria</taxon>
        <taxon>Bacillati</taxon>
        <taxon>Actinomycetota</taxon>
        <taxon>Actinomycetes</taxon>
        <taxon>Mycobacteriales</taxon>
        <taxon>Mycobacteriaceae</taxon>
        <taxon>Mycolicibacterium</taxon>
    </lineage>
</organism>
<dbReference type="GO" id="GO:0008276">
    <property type="term" value="F:protein methyltransferase activity"/>
    <property type="evidence" value="ECO:0007669"/>
    <property type="project" value="TreeGrafter"/>
</dbReference>
<dbReference type="InterPro" id="IPR007848">
    <property type="entry name" value="Small_mtfrase_dom"/>
</dbReference>
<dbReference type="PANTHER" id="PTHR45875:SF1">
    <property type="entry name" value="METHYLTRANSFERASE N6AMT1"/>
    <property type="match status" value="1"/>
</dbReference>
<dbReference type="AlphaFoldDB" id="A0A544VU55"/>
<keyword evidence="2 5" id="KW-0808">Transferase</keyword>
<sequence length="240" mass="25660">MRRSTTVSTIFTDELIDRSPIHVPAGVYPPQEDSALLVDALRTSGRAAGSRIADLCSGSGVVALAAAEQGAASVAAFEMSPVAVSCARRNAAATGLDVKVHRGSWTRAVEFEAFDVVTCNPPYVPFDDGADEAVVPDEAGPATAWNAGRDGRRILDPLCERAPEMLVDGGTIFIVHSEFADVDRTVDGLRAAGLRAQVVAQRWIPFGPVLTARAQWLERIGLLEVGRRRERLAVIRGDRS</sequence>
<comment type="caution">
    <text evidence="5">The sequence shown here is derived from an EMBL/GenBank/DDBJ whole genome shotgun (WGS) entry which is preliminary data.</text>
</comment>
<dbReference type="GO" id="GO:0032259">
    <property type="term" value="P:methylation"/>
    <property type="evidence" value="ECO:0007669"/>
    <property type="project" value="UniProtKB-KW"/>
</dbReference>
<reference evidence="5 6" key="1">
    <citation type="submission" date="2018-10" db="EMBL/GenBank/DDBJ databases">
        <title>Draft genome of Mycobacterium hodleri strain B.</title>
        <authorList>
            <person name="Amande T.J."/>
            <person name="Mcgenity T.J."/>
        </authorList>
    </citation>
    <scope>NUCLEOTIDE SEQUENCE [LARGE SCALE GENOMIC DNA]</scope>
    <source>
        <strain evidence="5 6">B</strain>
    </source>
</reference>
<proteinExistence type="predicted"/>
<accession>A0A544VU55</accession>
<dbReference type="GO" id="GO:0035657">
    <property type="term" value="C:eRF1 methyltransferase complex"/>
    <property type="evidence" value="ECO:0007669"/>
    <property type="project" value="TreeGrafter"/>
</dbReference>
<dbReference type="InterPro" id="IPR052190">
    <property type="entry name" value="Euk-Arch_PrmC-MTase"/>
</dbReference>
<dbReference type="EMBL" id="VIFX01000043">
    <property type="protein sequence ID" value="TQR83516.1"/>
    <property type="molecule type" value="Genomic_DNA"/>
</dbReference>
<dbReference type="SUPFAM" id="SSF53335">
    <property type="entry name" value="S-adenosyl-L-methionine-dependent methyltransferases"/>
    <property type="match status" value="1"/>
</dbReference>
<evidence type="ECO:0000259" key="4">
    <source>
        <dbReference type="Pfam" id="PF05175"/>
    </source>
</evidence>
<dbReference type="Pfam" id="PF05175">
    <property type="entry name" value="MTS"/>
    <property type="match status" value="1"/>
</dbReference>
<protein>
    <submittedName>
        <fullName evidence="5">Methyltransferase</fullName>
    </submittedName>
</protein>
<evidence type="ECO:0000256" key="2">
    <source>
        <dbReference type="ARBA" id="ARBA00022679"/>
    </source>
</evidence>
<keyword evidence="6" id="KW-1185">Reference proteome</keyword>
<dbReference type="Proteomes" id="UP000315759">
    <property type="component" value="Unassembled WGS sequence"/>
</dbReference>
<evidence type="ECO:0000256" key="1">
    <source>
        <dbReference type="ARBA" id="ARBA00022603"/>
    </source>
</evidence>
<dbReference type="InterPro" id="IPR029063">
    <property type="entry name" value="SAM-dependent_MTases_sf"/>
</dbReference>
<name>A0A544VU55_9MYCO</name>
<gene>
    <name evidence="5" type="ORF">D8S82_26575</name>
</gene>
<dbReference type="CDD" id="cd02440">
    <property type="entry name" value="AdoMet_MTases"/>
    <property type="match status" value="1"/>
</dbReference>
<evidence type="ECO:0000256" key="3">
    <source>
        <dbReference type="ARBA" id="ARBA00022691"/>
    </source>
</evidence>
<evidence type="ECO:0000313" key="5">
    <source>
        <dbReference type="EMBL" id="TQR83516.1"/>
    </source>
</evidence>
<dbReference type="GO" id="GO:0008757">
    <property type="term" value="F:S-adenosylmethionine-dependent methyltransferase activity"/>
    <property type="evidence" value="ECO:0007669"/>
    <property type="project" value="TreeGrafter"/>
</dbReference>